<dbReference type="EMBL" id="KZ825495">
    <property type="protein sequence ID" value="PYI32225.1"/>
    <property type="molecule type" value="Genomic_DNA"/>
</dbReference>
<keyword evidence="2" id="KW-0472">Membrane</keyword>
<feature type="transmembrane region" description="Helical" evidence="2">
    <location>
        <begin position="615"/>
        <end position="638"/>
    </location>
</feature>
<feature type="region of interest" description="Disordered" evidence="1">
    <location>
        <begin position="1"/>
        <end position="24"/>
    </location>
</feature>
<feature type="transmembrane region" description="Helical" evidence="2">
    <location>
        <begin position="215"/>
        <end position="232"/>
    </location>
</feature>
<evidence type="ECO:0000256" key="2">
    <source>
        <dbReference type="SAM" id="Phobius"/>
    </source>
</evidence>
<feature type="transmembrane region" description="Helical" evidence="2">
    <location>
        <begin position="495"/>
        <end position="521"/>
    </location>
</feature>
<feature type="transmembrane region" description="Helical" evidence="2">
    <location>
        <begin position="554"/>
        <end position="577"/>
    </location>
</feature>
<reference evidence="4 5" key="1">
    <citation type="submission" date="2018-02" db="EMBL/GenBank/DDBJ databases">
        <title>The genomes of Aspergillus section Nigri reveals drivers in fungal speciation.</title>
        <authorList>
            <consortium name="DOE Joint Genome Institute"/>
            <person name="Vesth T.C."/>
            <person name="Nybo J."/>
            <person name="Theobald S."/>
            <person name="Brandl J."/>
            <person name="Frisvad J.C."/>
            <person name="Nielsen K.F."/>
            <person name="Lyhne E.K."/>
            <person name="Kogle M.E."/>
            <person name="Kuo A."/>
            <person name="Riley R."/>
            <person name="Clum A."/>
            <person name="Nolan M."/>
            <person name="Lipzen A."/>
            <person name="Salamov A."/>
            <person name="Henrissat B."/>
            <person name="Wiebenga A."/>
            <person name="De vries R.P."/>
            <person name="Grigoriev I.V."/>
            <person name="Mortensen U.H."/>
            <person name="Andersen M.R."/>
            <person name="Baker S.E."/>
        </authorList>
    </citation>
    <scope>NUCLEOTIDE SEQUENCE [LARGE SCALE GENOMIC DNA]</scope>
    <source>
        <strain evidence="4 5">CBS 114.80</strain>
    </source>
</reference>
<evidence type="ECO:0000259" key="3">
    <source>
        <dbReference type="Pfam" id="PF20163"/>
    </source>
</evidence>
<dbReference type="PANTHER" id="PTHR35395">
    <property type="entry name" value="DUF6536 DOMAIN-CONTAINING PROTEIN"/>
    <property type="match status" value="1"/>
</dbReference>
<feature type="transmembrane region" description="Helical" evidence="2">
    <location>
        <begin position="159"/>
        <end position="180"/>
    </location>
</feature>
<feature type="region of interest" description="Disordered" evidence="1">
    <location>
        <begin position="48"/>
        <end position="73"/>
    </location>
</feature>
<evidence type="ECO:0000256" key="1">
    <source>
        <dbReference type="SAM" id="MobiDB-lite"/>
    </source>
</evidence>
<feature type="compositionally biased region" description="Basic and acidic residues" evidence="1">
    <location>
        <begin position="51"/>
        <end position="63"/>
    </location>
</feature>
<keyword evidence="2" id="KW-1133">Transmembrane helix</keyword>
<feature type="transmembrane region" description="Helical" evidence="2">
    <location>
        <begin position="666"/>
        <end position="690"/>
    </location>
</feature>
<name>A0A2V5I621_9EURO</name>
<feature type="transmembrane region" description="Helical" evidence="2">
    <location>
        <begin position="111"/>
        <end position="132"/>
    </location>
</feature>
<dbReference type="AlphaFoldDB" id="A0A2V5I621"/>
<accession>A0A2V5I621</accession>
<organism evidence="4 5">
    <name type="scientific">Aspergillus indologenus CBS 114.80</name>
    <dbReference type="NCBI Taxonomy" id="1450541"/>
    <lineage>
        <taxon>Eukaryota</taxon>
        <taxon>Fungi</taxon>
        <taxon>Dikarya</taxon>
        <taxon>Ascomycota</taxon>
        <taxon>Pezizomycotina</taxon>
        <taxon>Eurotiomycetes</taxon>
        <taxon>Eurotiomycetidae</taxon>
        <taxon>Eurotiales</taxon>
        <taxon>Aspergillaceae</taxon>
        <taxon>Aspergillus</taxon>
        <taxon>Aspergillus subgen. Circumdati</taxon>
    </lineage>
</organism>
<dbReference type="InterPro" id="IPR046623">
    <property type="entry name" value="DUF6536"/>
</dbReference>
<evidence type="ECO:0000313" key="5">
    <source>
        <dbReference type="Proteomes" id="UP000248817"/>
    </source>
</evidence>
<keyword evidence="2" id="KW-0812">Transmembrane</keyword>
<feature type="domain" description="DUF6536" evidence="3">
    <location>
        <begin position="107"/>
        <end position="255"/>
    </location>
</feature>
<dbReference type="PANTHER" id="PTHR35395:SF1">
    <property type="entry name" value="DUF6536 DOMAIN-CONTAINING PROTEIN"/>
    <property type="match status" value="1"/>
</dbReference>
<sequence length="800" mass="89259">MDSRHSIEMNCLPDPGPAHEDEPLLAPSTAARYPAILTPGISIAYEEETEESSKSKFSGDEARNTPNTPYPRYASKRLLGQYIPEIDEHHVRSTTRKSAASKQSTMLRNQFITAAVICLANVVTLICFLVFFPPDERGIGTIHMGDCAEMTSINSAAHVALNVLSSLFLGAGSYCMQILVAPSRREMDVAHACGVSLDIGVQSVRNLRWIKTRRLFQWMGLGALSISLHLFWNSLTFTSTPVVSYATATVTSDFREVGRDWALDPIPPTLSGKNWSAVHDLYTQMANFIRLDKQDCIDAYIDGLTTKGPLVVVASNITAAQNYNHTLLDGWVTGWDVWSHAPWWICGAYNLPDYNRLCTREWASTFINDWSVVAWAHQEEGQPGWPFWAKVDYCLVGAESDISQRCGLHYGTQIFAVVSACTLLQCGFILRVWWSYRTKSARRHTEKTMVLMGDAVAEYLEYPGDVSNSQALHVYPQVWRPQKSVSWFKTVHRKVWAISLTLFMLGIAAPLAILVDSVVFWKGRGLDMSLPSIIQLGFGLNPGFLGMNSETSNYSLMECVFLANIIQLLVSFLYLFYNNILTHQLVADQWVRFLRPDGKKALRVSTPRGMQRSSYLLSLPLTYSLTLTIAMILLHWLVSQSLFVVQTIGFDTNGDKVTFPHFSGSAVGYALLPILLATLCGVVMVAGLLVHSFVRRHPDVPTGFPTWGASSAHIEALCSGRPADDADAHLFPISIGVVMSGPQDQPYLTFSTDIGLRPPERNEMFMLPARMAGSKGSRGRESQWRWMWGFVKNLPRRLGF</sequence>
<feature type="transmembrane region" description="Helical" evidence="2">
    <location>
        <begin position="414"/>
        <end position="434"/>
    </location>
</feature>
<gene>
    <name evidence="4" type="ORF">BP00DRAFT_395042</name>
</gene>
<keyword evidence="5" id="KW-1185">Reference proteome</keyword>
<protein>
    <recommendedName>
        <fullName evidence="3">DUF6536 domain-containing protein</fullName>
    </recommendedName>
</protein>
<proteinExistence type="predicted"/>
<dbReference type="Proteomes" id="UP000248817">
    <property type="component" value="Unassembled WGS sequence"/>
</dbReference>
<evidence type="ECO:0000313" key="4">
    <source>
        <dbReference type="EMBL" id="PYI32225.1"/>
    </source>
</evidence>
<dbReference type="Pfam" id="PF20163">
    <property type="entry name" value="DUF6536"/>
    <property type="match status" value="1"/>
</dbReference>